<evidence type="ECO:0000256" key="1">
    <source>
        <dbReference type="ARBA" id="ARBA00023125"/>
    </source>
</evidence>
<dbReference type="PROSITE" id="PS51253">
    <property type="entry name" value="HTH_CENPB"/>
    <property type="match status" value="1"/>
</dbReference>
<dbReference type="InterPro" id="IPR006600">
    <property type="entry name" value="HTH_CenpB_DNA-bd_dom"/>
</dbReference>
<dbReference type="EMBL" id="JANKHO010000405">
    <property type="protein sequence ID" value="KAJ3510357.1"/>
    <property type="molecule type" value="Genomic_DNA"/>
</dbReference>
<feature type="region of interest" description="Disordered" evidence="2">
    <location>
        <begin position="330"/>
        <end position="396"/>
    </location>
</feature>
<name>A0A9W8MVP2_9AGAR</name>
<keyword evidence="5" id="KW-1185">Reference proteome</keyword>
<dbReference type="InterPro" id="IPR050863">
    <property type="entry name" value="CenT-Element_Derived"/>
</dbReference>
<dbReference type="Proteomes" id="UP001148786">
    <property type="component" value="Unassembled WGS sequence"/>
</dbReference>
<dbReference type="AlphaFoldDB" id="A0A9W8MVP2"/>
<protein>
    <recommendedName>
        <fullName evidence="3">HTH CENPB-type domain-containing protein</fullName>
    </recommendedName>
</protein>
<reference evidence="4" key="1">
    <citation type="submission" date="2022-07" db="EMBL/GenBank/DDBJ databases">
        <title>Genome Sequence of Agrocybe chaxingu.</title>
        <authorList>
            <person name="Buettner E."/>
        </authorList>
    </citation>
    <scope>NUCLEOTIDE SEQUENCE</scope>
    <source>
        <strain evidence="4">MP-N11</strain>
    </source>
</reference>
<organism evidence="4 5">
    <name type="scientific">Agrocybe chaxingu</name>
    <dbReference type="NCBI Taxonomy" id="84603"/>
    <lineage>
        <taxon>Eukaryota</taxon>
        <taxon>Fungi</taxon>
        <taxon>Dikarya</taxon>
        <taxon>Basidiomycota</taxon>
        <taxon>Agaricomycotina</taxon>
        <taxon>Agaricomycetes</taxon>
        <taxon>Agaricomycetidae</taxon>
        <taxon>Agaricales</taxon>
        <taxon>Agaricineae</taxon>
        <taxon>Strophariaceae</taxon>
        <taxon>Agrocybe</taxon>
    </lineage>
</organism>
<feature type="region of interest" description="Disordered" evidence="2">
    <location>
        <begin position="306"/>
        <end position="325"/>
    </location>
</feature>
<dbReference type="GO" id="GO:0005634">
    <property type="term" value="C:nucleus"/>
    <property type="evidence" value="ECO:0007669"/>
    <property type="project" value="TreeGrafter"/>
</dbReference>
<gene>
    <name evidence="4" type="ORF">NLJ89_g4727</name>
</gene>
<dbReference type="OrthoDB" id="3064354at2759"/>
<feature type="compositionally biased region" description="Polar residues" evidence="2">
    <location>
        <begin position="330"/>
        <end position="365"/>
    </location>
</feature>
<dbReference type="PANTHER" id="PTHR19303:SF74">
    <property type="entry name" value="POGO TRANSPOSABLE ELEMENT WITH KRAB DOMAIN"/>
    <property type="match status" value="1"/>
</dbReference>
<evidence type="ECO:0000259" key="3">
    <source>
        <dbReference type="PROSITE" id="PS51253"/>
    </source>
</evidence>
<feature type="compositionally biased region" description="Low complexity" evidence="2">
    <location>
        <begin position="368"/>
        <end position="390"/>
    </location>
</feature>
<proteinExistence type="predicted"/>
<dbReference type="PANTHER" id="PTHR19303">
    <property type="entry name" value="TRANSPOSON"/>
    <property type="match status" value="1"/>
</dbReference>
<evidence type="ECO:0000313" key="4">
    <source>
        <dbReference type="EMBL" id="KAJ3510357.1"/>
    </source>
</evidence>
<feature type="domain" description="HTH CENPB-type" evidence="3">
    <location>
        <begin position="1"/>
        <end position="43"/>
    </location>
</feature>
<dbReference type="GO" id="GO:0003677">
    <property type="term" value="F:DNA binding"/>
    <property type="evidence" value="ECO:0007669"/>
    <property type="project" value="UniProtKB-KW"/>
</dbReference>
<accession>A0A9W8MVP2</accession>
<evidence type="ECO:0000256" key="2">
    <source>
        <dbReference type="SAM" id="MobiDB-lite"/>
    </source>
</evidence>
<dbReference type="Pfam" id="PF03184">
    <property type="entry name" value="DDE_1"/>
    <property type="match status" value="1"/>
</dbReference>
<dbReference type="InterPro" id="IPR004875">
    <property type="entry name" value="DDE_SF_endonuclease_dom"/>
</dbReference>
<comment type="caution">
    <text evidence="4">The sequence shown here is derived from an EMBL/GenBank/DDBJ whole genome shotgun (WGS) entry which is preliminary data.</text>
</comment>
<evidence type="ECO:0000313" key="5">
    <source>
        <dbReference type="Proteomes" id="UP001148786"/>
    </source>
</evidence>
<keyword evidence="1" id="KW-0238">DNA-binding</keyword>
<sequence>MGRRNVPLHPTAIVAHAQAISGVEVGEAWVRRFRARHPDLKARWTSGHKKVRAGALNKAAVREFYDEYETVCKEYNIKDKNKYNIDEKGCLCGIGAKVKVLISSDQKDAKLLEDGDRENITIVECVCADGTMIRPTVIFQGKRHNLEWGRENPCDASISHSPKGWTDQELGSKWLERDFDPQTRDKAGPDEYRLIILDGHNSHTTYRFCSYAERNKIIVICLPPHTTHELQPCDVGVFGPLATAWRAEVTALSLESIPIRKKNFIKHYSKAREKAFTSETIRNAWQKTGLVPFDRNALPEIAYEPSLNTTTKPTQPVPASLPEFITPISSTSGMIANEPTNDHQPSPSRSQSNPLCKTPSSTPHEIQSAASSANSSTPSAASGTSSTSTKSIEDLPDEEFFARMTSGQMYEFMGLPARPHPQASREEIAAENLELRKLLDKACWQMQRDYALKKLMDRENGRLRDQLYAKKAKPTNKYLPESEDKRHLTSEESLQALAIFDLQQSRSGSLRR</sequence>